<protein>
    <submittedName>
        <fullName evidence="2">Energy transducer TonB</fullName>
    </submittedName>
</protein>
<reference evidence="2" key="1">
    <citation type="submission" date="2021-04" db="EMBL/GenBank/DDBJ databases">
        <authorList>
            <person name="Pira H."/>
            <person name="Risdian C."/>
            <person name="Wink J."/>
        </authorList>
    </citation>
    <scope>NUCLEOTIDE SEQUENCE</scope>
    <source>
        <strain evidence="2">WHY3</strain>
    </source>
</reference>
<dbReference type="GO" id="GO:0055085">
    <property type="term" value="P:transmembrane transport"/>
    <property type="evidence" value="ECO:0007669"/>
    <property type="project" value="InterPro"/>
</dbReference>
<evidence type="ECO:0000259" key="1">
    <source>
        <dbReference type="Pfam" id="PF03544"/>
    </source>
</evidence>
<accession>A0A9X1JS85</accession>
<dbReference type="Pfam" id="PF03544">
    <property type="entry name" value="TonB_C"/>
    <property type="match status" value="1"/>
</dbReference>
<name>A0A9X1JS85_9FLAO</name>
<evidence type="ECO:0000313" key="3">
    <source>
        <dbReference type="Proteomes" id="UP001138894"/>
    </source>
</evidence>
<dbReference type="AlphaFoldDB" id="A0A9X1JS85"/>
<keyword evidence="3" id="KW-1185">Reference proteome</keyword>
<dbReference type="Proteomes" id="UP001138894">
    <property type="component" value="Unassembled WGS sequence"/>
</dbReference>
<dbReference type="InterPro" id="IPR037682">
    <property type="entry name" value="TonB_C"/>
</dbReference>
<evidence type="ECO:0000313" key="2">
    <source>
        <dbReference type="EMBL" id="MBV7269377.1"/>
    </source>
</evidence>
<dbReference type="EMBL" id="JAGSPD010000006">
    <property type="protein sequence ID" value="MBV7269377.1"/>
    <property type="molecule type" value="Genomic_DNA"/>
</dbReference>
<organism evidence="2 3">
    <name type="scientific">Winogradskyella luteola</name>
    <dbReference type="NCBI Taxonomy" id="2828330"/>
    <lineage>
        <taxon>Bacteria</taxon>
        <taxon>Pseudomonadati</taxon>
        <taxon>Bacteroidota</taxon>
        <taxon>Flavobacteriia</taxon>
        <taxon>Flavobacteriales</taxon>
        <taxon>Flavobacteriaceae</taxon>
        <taxon>Winogradskyella</taxon>
    </lineage>
</organism>
<feature type="domain" description="TonB C-terminal" evidence="1">
    <location>
        <begin position="216"/>
        <end position="276"/>
    </location>
</feature>
<dbReference type="RefSeq" id="WP_218546059.1">
    <property type="nucleotide sequence ID" value="NZ_JAGSPD010000006.1"/>
</dbReference>
<proteinExistence type="predicted"/>
<comment type="caution">
    <text evidence="2">The sequence shown here is derived from an EMBL/GenBank/DDBJ whole genome shotgun (WGS) entry which is preliminary data.</text>
</comment>
<gene>
    <name evidence="2" type="ORF">KCG49_09275</name>
</gene>
<sequence>MKSIRLFTILFIAIQFTWAQEHPEFYNRPFVIFEGCDDIDDKERCYEIKLQELIGKNLNLRKVKDTLFFNAEKDTIVVHTGIMYNEKGAIDKEYSYVSTTVKDFSNNKMKYFLDSIPNVKPVLDDYDNGVSSRVQKLFGFLLDKTNDSIVPILGYTPEEVPFSYIEKVPVYKGSNKRLDNIELKKCMNEKVKKLVSENFNPNLASKLGLSPGVKRIFVMFKIDKKGNVTNIVARGPHKALEEEAIRVIKKIPKLKKPGYQRKKPVIVPYALPIIFRVNN</sequence>